<sequence length="276" mass="31706">MMFYHFWRRLTDALVREGLGQQEFATPGDLIPHFRASLRSLVANGETATQDHPFERQWRLIDEVGGSADELNDEMLRLLKNTMTLQRYQHSMTASCSLRFTPIGSDSPWGFPVDKESMYEFDPPEIPRTLLGEPLPLVQLVSDPMLVISGMNGWGYENDIEPWPKSRPVVVAPWTFGGEEAEKHTFPGFEKGWRERMTKRVEEEIKREEAAERAEAARQLRPRRKGDTAKEEEEEEKDGQNPGCNADEREKKGKKRAITKKPVKGVKGKQVPKRKK</sequence>
<accession>A0AAD4EVA6</accession>
<evidence type="ECO:0000313" key="2">
    <source>
        <dbReference type="EMBL" id="KAG7288209.1"/>
    </source>
</evidence>
<reference evidence="2" key="1">
    <citation type="submission" date="2023-02" db="EMBL/GenBank/DDBJ databases">
        <authorList>
            <person name="Palmer J.M."/>
        </authorList>
    </citation>
    <scope>NUCLEOTIDE SEQUENCE</scope>
    <source>
        <strain evidence="2">FW57</strain>
    </source>
</reference>
<comment type="caution">
    <text evidence="2">The sequence shown here is derived from an EMBL/GenBank/DDBJ whole genome shotgun (WGS) entry which is preliminary data.</text>
</comment>
<proteinExistence type="predicted"/>
<feature type="compositionally biased region" description="Basic residues" evidence="1">
    <location>
        <begin position="252"/>
        <end position="276"/>
    </location>
</feature>
<evidence type="ECO:0000256" key="1">
    <source>
        <dbReference type="SAM" id="MobiDB-lite"/>
    </source>
</evidence>
<keyword evidence="3" id="KW-1185">Reference proteome</keyword>
<evidence type="ECO:0000313" key="3">
    <source>
        <dbReference type="Proteomes" id="UP001197093"/>
    </source>
</evidence>
<gene>
    <name evidence="2" type="ORF">NEMBOFW57_007739</name>
</gene>
<dbReference type="AlphaFoldDB" id="A0AAD4EVA6"/>
<feature type="compositionally biased region" description="Basic and acidic residues" evidence="1">
    <location>
        <begin position="205"/>
        <end position="218"/>
    </location>
</feature>
<feature type="region of interest" description="Disordered" evidence="1">
    <location>
        <begin position="205"/>
        <end position="276"/>
    </location>
</feature>
<dbReference type="EMBL" id="JAHCVI010000003">
    <property type="protein sequence ID" value="KAG7288209.1"/>
    <property type="molecule type" value="Genomic_DNA"/>
</dbReference>
<protein>
    <submittedName>
        <fullName evidence="2">Uncharacterized protein</fullName>
    </submittedName>
</protein>
<organism evidence="2 3">
    <name type="scientific">Staphylotrichum longicolle</name>
    <dbReference type="NCBI Taxonomy" id="669026"/>
    <lineage>
        <taxon>Eukaryota</taxon>
        <taxon>Fungi</taxon>
        <taxon>Dikarya</taxon>
        <taxon>Ascomycota</taxon>
        <taxon>Pezizomycotina</taxon>
        <taxon>Sordariomycetes</taxon>
        <taxon>Sordariomycetidae</taxon>
        <taxon>Sordariales</taxon>
        <taxon>Chaetomiaceae</taxon>
        <taxon>Staphylotrichum</taxon>
    </lineage>
</organism>
<name>A0AAD4EVA6_9PEZI</name>
<dbReference type="Proteomes" id="UP001197093">
    <property type="component" value="Unassembled WGS sequence"/>
</dbReference>